<evidence type="ECO:0000256" key="9">
    <source>
        <dbReference type="NCBIfam" id="TIGR02209"/>
    </source>
</evidence>
<protein>
    <recommendedName>
        <fullName evidence="8 9">Cell division protein FtsL</fullName>
    </recommendedName>
</protein>
<evidence type="ECO:0000256" key="3">
    <source>
        <dbReference type="ARBA" id="ARBA00022618"/>
    </source>
</evidence>
<comment type="similarity">
    <text evidence="8">Belongs to the FtsL family.</text>
</comment>
<keyword evidence="10" id="KW-0175">Coiled coil</keyword>
<keyword evidence="6 8" id="KW-0472">Membrane</keyword>
<evidence type="ECO:0000256" key="5">
    <source>
        <dbReference type="ARBA" id="ARBA00022989"/>
    </source>
</evidence>
<evidence type="ECO:0000256" key="8">
    <source>
        <dbReference type="HAMAP-Rule" id="MF_00910"/>
    </source>
</evidence>
<evidence type="ECO:0000256" key="2">
    <source>
        <dbReference type="ARBA" id="ARBA00022475"/>
    </source>
</evidence>
<evidence type="ECO:0000256" key="4">
    <source>
        <dbReference type="ARBA" id="ARBA00022692"/>
    </source>
</evidence>
<dbReference type="GO" id="GO:0043093">
    <property type="term" value="P:FtsZ-dependent cytokinesis"/>
    <property type="evidence" value="ECO:0007669"/>
    <property type="project" value="UniProtKB-UniRule"/>
</dbReference>
<dbReference type="GO" id="GO:0032153">
    <property type="term" value="C:cell division site"/>
    <property type="evidence" value="ECO:0007669"/>
    <property type="project" value="UniProtKB-UniRule"/>
</dbReference>
<keyword evidence="7 8" id="KW-0131">Cell cycle</keyword>
<gene>
    <name evidence="8 11" type="primary">ftsL</name>
    <name evidence="11" type="ORF">E4680_05085</name>
</gene>
<dbReference type="GO" id="GO:0005886">
    <property type="term" value="C:plasma membrane"/>
    <property type="evidence" value="ECO:0007669"/>
    <property type="project" value="UniProtKB-SubCell"/>
</dbReference>
<comment type="caution">
    <text evidence="11">The sequence shown here is derived from an EMBL/GenBank/DDBJ whole genome shotgun (WGS) entry which is preliminary data.</text>
</comment>
<dbReference type="HAMAP" id="MF_00910">
    <property type="entry name" value="FtsL"/>
    <property type="match status" value="1"/>
</dbReference>
<evidence type="ECO:0000256" key="1">
    <source>
        <dbReference type="ARBA" id="ARBA00004401"/>
    </source>
</evidence>
<organism evidence="11 12">
    <name type="scientific">Candidatus Macondimonas diazotrophica</name>
    <dbReference type="NCBI Taxonomy" id="2305248"/>
    <lineage>
        <taxon>Bacteria</taxon>
        <taxon>Pseudomonadati</taxon>
        <taxon>Pseudomonadota</taxon>
        <taxon>Gammaproteobacteria</taxon>
        <taxon>Chromatiales</taxon>
        <taxon>Ectothiorhodospiraceae</taxon>
        <taxon>Candidatus Macondimonas</taxon>
    </lineage>
</organism>
<keyword evidence="2 8" id="KW-1003">Cell membrane</keyword>
<reference evidence="11 12" key="1">
    <citation type="journal article" date="2019" name="ISME J.">
        <title>Candidatus Macondimonas diazotrophica, a novel gammaproteobacterial genus dominating crude-oil-contaminated coastal sediments.</title>
        <authorList>
            <person name="Karthikeyan S."/>
            <person name="Konstantinidis K."/>
        </authorList>
    </citation>
    <scope>NUCLEOTIDE SEQUENCE [LARGE SCALE GENOMIC DNA]</scope>
    <source>
        <strain evidence="11 12">KTK01</strain>
    </source>
</reference>
<dbReference type="Pfam" id="PF04999">
    <property type="entry name" value="FtsL"/>
    <property type="match status" value="1"/>
</dbReference>
<evidence type="ECO:0000313" key="11">
    <source>
        <dbReference type="EMBL" id="TFZ83158.1"/>
    </source>
</evidence>
<comment type="subunit">
    <text evidence="8">Part of a complex composed of FtsB, FtsL and FtsQ.</text>
</comment>
<evidence type="ECO:0000256" key="10">
    <source>
        <dbReference type="SAM" id="Coils"/>
    </source>
</evidence>
<dbReference type="PANTHER" id="PTHR37479">
    <property type="entry name" value="CELL DIVISION PROTEIN FTSL"/>
    <property type="match status" value="1"/>
</dbReference>
<dbReference type="AlphaFoldDB" id="A0A4Z0FBS7"/>
<keyword evidence="5 8" id="KW-1133">Transmembrane helix</keyword>
<dbReference type="InterPro" id="IPR011922">
    <property type="entry name" value="Cell_div_FtsL"/>
</dbReference>
<dbReference type="PANTHER" id="PTHR37479:SF1">
    <property type="entry name" value="CELL DIVISION PROTEIN FTSL"/>
    <property type="match status" value="1"/>
</dbReference>
<sequence length="80" mass="9249">MALAVFVSSLALVYVKFKNREQWSELQQLQEARDELEGEWSRLQLELGAWATAPRIERLARDRLGMSTPVAKDIRLVPHE</sequence>
<proteinExistence type="inferred from homology"/>
<comment type="function">
    <text evidence="8">Essential cell division protein. May link together the upstream cell division proteins, which are predominantly cytoplasmic, with the downstream cell division proteins, which are predominantly periplasmic.</text>
</comment>
<keyword evidence="8" id="KW-0997">Cell inner membrane</keyword>
<keyword evidence="12" id="KW-1185">Reference proteome</keyword>
<comment type="subcellular location">
    <subcellularLocation>
        <location evidence="8">Cell inner membrane</location>
        <topology evidence="8">Single-pass type II membrane protein</topology>
    </subcellularLocation>
    <subcellularLocation>
        <location evidence="1">Cell membrane</location>
        <topology evidence="1">Single-pass type II membrane protein</topology>
    </subcellularLocation>
    <text evidence="8">Localizes to the division septum where it forms a ring structure.</text>
</comment>
<evidence type="ECO:0000256" key="6">
    <source>
        <dbReference type="ARBA" id="ARBA00023136"/>
    </source>
</evidence>
<name>A0A4Z0FBS7_9GAMM</name>
<keyword evidence="4 8" id="KW-0812">Transmembrane</keyword>
<evidence type="ECO:0000256" key="7">
    <source>
        <dbReference type="ARBA" id="ARBA00023306"/>
    </source>
</evidence>
<dbReference type="NCBIfam" id="TIGR02209">
    <property type="entry name" value="ftsL_broad"/>
    <property type="match status" value="1"/>
</dbReference>
<keyword evidence="3 8" id="KW-0132">Cell division</keyword>
<evidence type="ECO:0000313" key="12">
    <source>
        <dbReference type="Proteomes" id="UP000297890"/>
    </source>
</evidence>
<dbReference type="EMBL" id="SRIO01000005">
    <property type="protein sequence ID" value="TFZ83158.1"/>
    <property type="molecule type" value="Genomic_DNA"/>
</dbReference>
<dbReference type="OrthoDB" id="5298556at2"/>
<feature type="coiled-coil region" evidence="10">
    <location>
        <begin position="19"/>
        <end position="46"/>
    </location>
</feature>
<dbReference type="Proteomes" id="UP000297890">
    <property type="component" value="Unassembled WGS sequence"/>
</dbReference>
<accession>A0A4Z0FBS7</accession>